<accession>A0AAU9F477</accession>
<keyword evidence="1 4" id="KW-0597">Phosphoprotein</keyword>
<dbReference type="Pfam" id="PF00072">
    <property type="entry name" value="Response_reg"/>
    <property type="match status" value="1"/>
</dbReference>
<keyword evidence="2" id="KW-0902">Two-component regulatory system</keyword>
<keyword evidence="3" id="KW-0238">DNA-binding</keyword>
<sequence>MKVLLIDDEKELVTTLSERMEIRDIDSDWATSGEQGLKMIQQQPYDWVVLDLKMPGLSGYEAIQAIKAARPEARIILLTGHSSPEDLDRALDMGADLYLVKPVDIDDLVAQMQGGGKTEQS</sequence>
<dbReference type="InterPro" id="IPR039420">
    <property type="entry name" value="WalR-like"/>
</dbReference>
<dbReference type="EMBL" id="AP028679">
    <property type="protein sequence ID" value="BEQ16877.1"/>
    <property type="molecule type" value="Genomic_DNA"/>
</dbReference>
<dbReference type="PANTHER" id="PTHR48111">
    <property type="entry name" value="REGULATOR OF RPOS"/>
    <property type="match status" value="1"/>
</dbReference>
<dbReference type="InterPro" id="IPR011006">
    <property type="entry name" value="CheY-like_superfamily"/>
</dbReference>
<dbReference type="GO" id="GO:0005829">
    <property type="term" value="C:cytosol"/>
    <property type="evidence" value="ECO:0007669"/>
    <property type="project" value="TreeGrafter"/>
</dbReference>
<dbReference type="SMART" id="SM00448">
    <property type="entry name" value="REC"/>
    <property type="match status" value="1"/>
</dbReference>
<proteinExistence type="predicted"/>
<reference evidence="7" key="1">
    <citation type="journal article" date="2023" name="Arch. Microbiol.">
        <title>Desulfoferula mesophilus gen. nov. sp. nov., a mesophilic sulfate-reducing bacterium isolated from a brackish lake sediment.</title>
        <authorList>
            <person name="Watanabe T."/>
            <person name="Yabe T."/>
            <person name="Tsuji J.M."/>
            <person name="Fukui M."/>
        </authorList>
    </citation>
    <scope>NUCLEOTIDE SEQUENCE [LARGE SCALE GENOMIC DNA]</scope>
    <source>
        <strain evidence="7">12FAK</strain>
    </source>
</reference>
<dbReference type="GO" id="GO:0000156">
    <property type="term" value="F:phosphorelay response regulator activity"/>
    <property type="evidence" value="ECO:0007669"/>
    <property type="project" value="TreeGrafter"/>
</dbReference>
<dbReference type="GO" id="GO:0006355">
    <property type="term" value="P:regulation of DNA-templated transcription"/>
    <property type="evidence" value="ECO:0007669"/>
    <property type="project" value="TreeGrafter"/>
</dbReference>
<dbReference type="PANTHER" id="PTHR48111:SF40">
    <property type="entry name" value="PHOSPHATE REGULON TRANSCRIPTIONAL REGULATORY PROTEIN PHOB"/>
    <property type="match status" value="1"/>
</dbReference>
<dbReference type="RefSeq" id="WP_338603353.1">
    <property type="nucleotide sequence ID" value="NZ_AP028679.1"/>
</dbReference>
<evidence type="ECO:0000256" key="1">
    <source>
        <dbReference type="ARBA" id="ARBA00022553"/>
    </source>
</evidence>
<evidence type="ECO:0000256" key="4">
    <source>
        <dbReference type="PROSITE-ProRule" id="PRU00169"/>
    </source>
</evidence>
<evidence type="ECO:0000256" key="3">
    <source>
        <dbReference type="ARBA" id="ARBA00023125"/>
    </source>
</evidence>
<dbReference type="SUPFAM" id="SSF52172">
    <property type="entry name" value="CheY-like"/>
    <property type="match status" value="1"/>
</dbReference>
<evidence type="ECO:0000313" key="6">
    <source>
        <dbReference type="EMBL" id="BEQ16877.1"/>
    </source>
</evidence>
<evidence type="ECO:0000313" key="7">
    <source>
        <dbReference type="Proteomes" id="UP001366166"/>
    </source>
</evidence>
<keyword evidence="7" id="KW-1185">Reference proteome</keyword>
<dbReference type="Gene3D" id="3.40.50.2300">
    <property type="match status" value="1"/>
</dbReference>
<dbReference type="GO" id="GO:0000976">
    <property type="term" value="F:transcription cis-regulatory region binding"/>
    <property type="evidence" value="ECO:0007669"/>
    <property type="project" value="TreeGrafter"/>
</dbReference>
<evidence type="ECO:0000256" key="2">
    <source>
        <dbReference type="ARBA" id="ARBA00023012"/>
    </source>
</evidence>
<dbReference type="KEGG" id="dmp:FAK_39430"/>
<evidence type="ECO:0000259" key="5">
    <source>
        <dbReference type="PROSITE" id="PS50110"/>
    </source>
</evidence>
<feature type="modified residue" description="4-aspartylphosphate" evidence="4">
    <location>
        <position position="51"/>
    </location>
</feature>
<gene>
    <name evidence="6" type="ORF">FAK_39430</name>
</gene>
<dbReference type="Proteomes" id="UP001366166">
    <property type="component" value="Chromosome"/>
</dbReference>
<dbReference type="PROSITE" id="PS50110">
    <property type="entry name" value="RESPONSE_REGULATORY"/>
    <property type="match status" value="1"/>
</dbReference>
<dbReference type="GO" id="GO:0032993">
    <property type="term" value="C:protein-DNA complex"/>
    <property type="evidence" value="ECO:0007669"/>
    <property type="project" value="TreeGrafter"/>
</dbReference>
<organism evidence="6 7">
    <name type="scientific">Desulfoferula mesophila</name>
    <dbReference type="NCBI Taxonomy" id="3058419"/>
    <lineage>
        <taxon>Bacteria</taxon>
        <taxon>Pseudomonadati</taxon>
        <taxon>Thermodesulfobacteriota</taxon>
        <taxon>Desulfarculia</taxon>
        <taxon>Desulfarculales</taxon>
        <taxon>Desulfarculaceae</taxon>
        <taxon>Desulfoferula</taxon>
    </lineage>
</organism>
<protein>
    <submittedName>
        <fullName evidence="6">Response regulator</fullName>
    </submittedName>
</protein>
<name>A0AAU9F477_9BACT</name>
<dbReference type="InterPro" id="IPR001789">
    <property type="entry name" value="Sig_transdc_resp-reg_receiver"/>
</dbReference>
<dbReference type="AlphaFoldDB" id="A0AAU9F477"/>
<feature type="domain" description="Response regulatory" evidence="5">
    <location>
        <begin position="2"/>
        <end position="116"/>
    </location>
</feature>